<evidence type="ECO:0000256" key="12">
    <source>
        <dbReference type="SAM" id="Phobius"/>
    </source>
</evidence>
<evidence type="ECO:0000256" key="9">
    <source>
        <dbReference type="ARBA" id="ARBA00023136"/>
    </source>
</evidence>
<dbReference type="GO" id="GO:0005886">
    <property type="term" value="C:plasma membrane"/>
    <property type="evidence" value="ECO:0007669"/>
    <property type="project" value="UniProtKB-SubCell"/>
</dbReference>
<keyword evidence="4" id="KW-1003">Cell membrane</keyword>
<evidence type="ECO:0000256" key="6">
    <source>
        <dbReference type="ARBA" id="ARBA00022692"/>
    </source>
</evidence>
<feature type="transmembrane region" description="Helical" evidence="12">
    <location>
        <begin position="15"/>
        <end position="32"/>
    </location>
</feature>
<dbReference type="InterPro" id="IPR004316">
    <property type="entry name" value="SWEET_rpt"/>
</dbReference>
<reference evidence="13" key="1">
    <citation type="submission" date="2020-07" db="EMBL/GenBank/DDBJ databases">
        <authorList>
            <person name="Lin J."/>
        </authorList>
    </citation>
    <scope>NUCLEOTIDE SEQUENCE</scope>
</reference>
<feature type="transmembrane region" description="Helical" evidence="12">
    <location>
        <begin position="134"/>
        <end position="152"/>
    </location>
</feature>
<keyword evidence="3" id="KW-0813">Transport</keyword>
<dbReference type="PANTHER" id="PTHR10791:SF30">
    <property type="entry name" value="SUGAR TRANSPORTER SWEET1"/>
    <property type="match status" value="1"/>
</dbReference>
<name>A0A6V7NZ86_ANACO</name>
<accession>A0A6V7NZ86</accession>
<evidence type="ECO:0000256" key="4">
    <source>
        <dbReference type="ARBA" id="ARBA00022475"/>
    </source>
</evidence>
<evidence type="ECO:0000256" key="10">
    <source>
        <dbReference type="ARBA" id="ARBA00037238"/>
    </source>
</evidence>
<proteinExistence type="inferred from homology"/>
<sequence length="178" mass="19317">MVSADNVKMVSTDNVVSIIGNLISVALFLSPLPTIAKIRRRRAVEEFSPKPYLVTLFNCMLWMFYSLPPVHPSTLVAVFDGVGVVLELFYICIFIYFADNRMRWMLGGIVAAELSSMAGIAAGVILGVREAETRSFIVGVGCVICGVAMNAAPFSTMKAVRSSVVAPFMSSRICCGYD</sequence>
<evidence type="ECO:0000256" key="8">
    <source>
        <dbReference type="ARBA" id="ARBA00022989"/>
    </source>
</evidence>
<dbReference type="EMBL" id="LR862143">
    <property type="protein sequence ID" value="CAD1823903.1"/>
    <property type="molecule type" value="Genomic_DNA"/>
</dbReference>
<dbReference type="Gene3D" id="1.20.1280.290">
    <property type="match status" value="1"/>
</dbReference>
<dbReference type="GO" id="GO:0051119">
    <property type="term" value="F:sugar transmembrane transporter activity"/>
    <property type="evidence" value="ECO:0007669"/>
    <property type="project" value="InterPro"/>
</dbReference>
<comment type="subcellular location">
    <subcellularLocation>
        <location evidence="1">Cell membrane</location>
        <topology evidence="1">Multi-pass membrane protein</topology>
    </subcellularLocation>
</comment>
<evidence type="ECO:0000256" key="3">
    <source>
        <dbReference type="ARBA" id="ARBA00022448"/>
    </source>
</evidence>
<keyword evidence="9 12" id="KW-0472">Membrane</keyword>
<keyword evidence="6 12" id="KW-0812">Transmembrane</keyword>
<evidence type="ECO:0000256" key="5">
    <source>
        <dbReference type="ARBA" id="ARBA00022597"/>
    </source>
</evidence>
<comment type="similarity">
    <text evidence="2">Belongs to the SWEET sugar transporter family.</text>
</comment>
<gene>
    <name evidence="13" type="ORF">CB5_LOCUS7114</name>
</gene>
<evidence type="ECO:0000256" key="11">
    <source>
        <dbReference type="ARBA" id="ARBA00038715"/>
    </source>
</evidence>
<dbReference type="InterPro" id="IPR047664">
    <property type="entry name" value="SWEET"/>
</dbReference>
<feature type="transmembrane region" description="Helical" evidence="12">
    <location>
        <begin position="52"/>
        <end position="68"/>
    </location>
</feature>
<keyword evidence="5" id="KW-0762">Sugar transport</keyword>
<comment type="function">
    <text evidence="10">Mediates both low-affinity uptake and efflux of sugar across the plasma membrane.</text>
</comment>
<dbReference type="PANTHER" id="PTHR10791">
    <property type="entry name" value="RAG1-ACTIVATING PROTEIN 1"/>
    <property type="match status" value="1"/>
</dbReference>
<keyword evidence="8 12" id="KW-1133">Transmembrane helix</keyword>
<feature type="transmembrane region" description="Helical" evidence="12">
    <location>
        <begin position="104"/>
        <end position="128"/>
    </location>
</feature>
<keyword evidence="7" id="KW-0677">Repeat</keyword>
<dbReference type="AlphaFoldDB" id="A0A6V7NZ86"/>
<comment type="subunit">
    <text evidence="11">Forms homooligomers and/or heterooligomers.</text>
</comment>
<evidence type="ECO:0000256" key="1">
    <source>
        <dbReference type="ARBA" id="ARBA00004651"/>
    </source>
</evidence>
<evidence type="ECO:0000256" key="7">
    <source>
        <dbReference type="ARBA" id="ARBA00022737"/>
    </source>
</evidence>
<evidence type="ECO:0000313" key="13">
    <source>
        <dbReference type="EMBL" id="CAD1823903.1"/>
    </source>
</evidence>
<organism evidence="13">
    <name type="scientific">Ananas comosus var. bracteatus</name>
    <name type="common">red pineapple</name>
    <dbReference type="NCBI Taxonomy" id="296719"/>
    <lineage>
        <taxon>Eukaryota</taxon>
        <taxon>Viridiplantae</taxon>
        <taxon>Streptophyta</taxon>
        <taxon>Embryophyta</taxon>
        <taxon>Tracheophyta</taxon>
        <taxon>Spermatophyta</taxon>
        <taxon>Magnoliopsida</taxon>
        <taxon>Liliopsida</taxon>
        <taxon>Poales</taxon>
        <taxon>Bromeliaceae</taxon>
        <taxon>Bromelioideae</taxon>
        <taxon>Ananas</taxon>
    </lineage>
</organism>
<protein>
    <submittedName>
        <fullName evidence="13">Uncharacterized protein</fullName>
    </submittedName>
</protein>
<evidence type="ECO:0000256" key="2">
    <source>
        <dbReference type="ARBA" id="ARBA00007809"/>
    </source>
</evidence>
<feature type="transmembrane region" description="Helical" evidence="12">
    <location>
        <begin position="74"/>
        <end position="97"/>
    </location>
</feature>
<dbReference type="FunFam" id="1.20.1280.290:FF:000001">
    <property type="entry name" value="Bidirectional sugar transporter SWEET"/>
    <property type="match status" value="1"/>
</dbReference>
<dbReference type="Pfam" id="PF03083">
    <property type="entry name" value="MtN3_slv"/>
    <property type="match status" value="1"/>
</dbReference>